<reference evidence="2" key="1">
    <citation type="submission" date="2021-03" db="EMBL/GenBank/DDBJ databases">
        <title>Draft genome sequence of rust myrtle Austropuccinia psidii MF-1, a brazilian biotype.</title>
        <authorList>
            <person name="Quecine M.C."/>
            <person name="Pachon D.M.R."/>
            <person name="Bonatelli M.L."/>
            <person name="Correr F.H."/>
            <person name="Franceschini L.M."/>
            <person name="Leite T.F."/>
            <person name="Margarido G.R.A."/>
            <person name="Almeida C.A."/>
            <person name="Ferrarezi J.A."/>
            <person name="Labate C.A."/>
        </authorList>
    </citation>
    <scope>NUCLEOTIDE SEQUENCE</scope>
    <source>
        <strain evidence="2">MF-1</strain>
    </source>
</reference>
<dbReference type="Proteomes" id="UP000765509">
    <property type="component" value="Unassembled WGS sequence"/>
</dbReference>
<accession>A0A9Q3KL90</accession>
<dbReference type="EMBL" id="AVOT02116054">
    <property type="protein sequence ID" value="MBW0583785.1"/>
    <property type="molecule type" value="Genomic_DNA"/>
</dbReference>
<feature type="region of interest" description="Disordered" evidence="1">
    <location>
        <begin position="224"/>
        <end position="283"/>
    </location>
</feature>
<evidence type="ECO:0000313" key="2">
    <source>
        <dbReference type="EMBL" id="MBW0583785.1"/>
    </source>
</evidence>
<organism evidence="2 3">
    <name type="scientific">Austropuccinia psidii MF-1</name>
    <dbReference type="NCBI Taxonomy" id="1389203"/>
    <lineage>
        <taxon>Eukaryota</taxon>
        <taxon>Fungi</taxon>
        <taxon>Dikarya</taxon>
        <taxon>Basidiomycota</taxon>
        <taxon>Pucciniomycotina</taxon>
        <taxon>Pucciniomycetes</taxon>
        <taxon>Pucciniales</taxon>
        <taxon>Sphaerophragmiaceae</taxon>
        <taxon>Austropuccinia</taxon>
    </lineage>
</organism>
<evidence type="ECO:0000313" key="3">
    <source>
        <dbReference type="Proteomes" id="UP000765509"/>
    </source>
</evidence>
<dbReference type="OrthoDB" id="2506685at2759"/>
<protein>
    <submittedName>
        <fullName evidence="2">Uncharacterized protein</fullName>
    </submittedName>
</protein>
<evidence type="ECO:0000256" key="1">
    <source>
        <dbReference type="SAM" id="MobiDB-lite"/>
    </source>
</evidence>
<name>A0A9Q3KL90_9BASI</name>
<proteinExistence type="predicted"/>
<feature type="region of interest" description="Disordered" evidence="1">
    <location>
        <begin position="103"/>
        <end position="139"/>
    </location>
</feature>
<gene>
    <name evidence="2" type="ORF">O181_123500</name>
</gene>
<keyword evidence="3" id="KW-1185">Reference proteome</keyword>
<dbReference type="AlphaFoldDB" id="A0A9Q3KL90"/>
<comment type="caution">
    <text evidence="2">The sequence shown here is derived from an EMBL/GenBank/DDBJ whole genome shotgun (WGS) entry which is preliminary data.</text>
</comment>
<feature type="compositionally biased region" description="Polar residues" evidence="1">
    <location>
        <begin position="112"/>
        <end position="128"/>
    </location>
</feature>
<sequence>MIKDMAMVQDLDGDYIILRLEILKLYIEQDLEAKFLIQLKKFSQTKSKETKARFEQESWKKVSKQMKDLIKKIQNPHPQENQSKDTGNESVKEVLNQLKHLSEVVKSPKKPQPSNNQDQRTIQSSQPFRTRYPSPPISSGYQPYFSAQMAPRQPFKCYYFSKERHSAFRCNHLTESLEKRIVLKHGGTYLFTNFQRVPTEGHKSAKELVRNFAKDQDNFTMKMMEQSNLPPKKQETTVIEQTRQRASRQENQNETQQEDKNETHKPFKKKIPGTYNEEDEAEEEMRVLIPTKKKKEQEGKEVENDDIEIISKDKTKEGLRQESQKMELKYKVKSTANTPNPIIEHVIKKILEQKTNLTLEEILSMSSTFIDKLQNLTTQEKEVIK</sequence>